<accession>A0A1M7PVE3</accession>
<organism evidence="1 2">
    <name type="scientific">Cyclobacterium lianum</name>
    <dbReference type="NCBI Taxonomy" id="388280"/>
    <lineage>
        <taxon>Bacteria</taxon>
        <taxon>Pseudomonadati</taxon>
        <taxon>Bacteroidota</taxon>
        <taxon>Cytophagia</taxon>
        <taxon>Cytophagales</taxon>
        <taxon>Cyclobacteriaceae</taxon>
        <taxon>Cyclobacterium</taxon>
    </lineage>
</organism>
<dbReference type="GO" id="GO:0005506">
    <property type="term" value="F:iron ion binding"/>
    <property type="evidence" value="ECO:0007669"/>
    <property type="project" value="InterPro"/>
</dbReference>
<protein>
    <submittedName>
        <fullName evidence="1">Uncharacterized protein</fullName>
    </submittedName>
</protein>
<dbReference type="AlphaFoldDB" id="A0A1M7PVE3"/>
<gene>
    <name evidence="1" type="ORF">SAMN04488057_11112</name>
</gene>
<name>A0A1M7PVE3_9BACT</name>
<sequence>MIIFNTAFGKPCESKFPFHLGSRACPGKSREGFAEMAVETRIGTLLQAT</sequence>
<keyword evidence="2" id="KW-1185">Reference proteome</keyword>
<proteinExistence type="predicted"/>
<dbReference type="Proteomes" id="UP000184513">
    <property type="component" value="Unassembled WGS sequence"/>
</dbReference>
<evidence type="ECO:0000313" key="2">
    <source>
        <dbReference type="Proteomes" id="UP000184513"/>
    </source>
</evidence>
<dbReference type="EMBL" id="FRCY01000011">
    <property type="protein sequence ID" value="SHN21521.1"/>
    <property type="molecule type" value="Genomic_DNA"/>
</dbReference>
<reference evidence="1 2" key="1">
    <citation type="submission" date="2016-11" db="EMBL/GenBank/DDBJ databases">
        <authorList>
            <person name="Jaros S."/>
            <person name="Januszkiewicz K."/>
            <person name="Wedrychowicz H."/>
        </authorList>
    </citation>
    <scope>NUCLEOTIDE SEQUENCE [LARGE SCALE GENOMIC DNA]</scope>
    <source>
        <strain evidence="1 2">CGMCC 1.6102</strain>
    </source>
</reference>
<dbReference type="GO" id="GO:0016705">
    <property type="term" value="F:oxidoreductase activity, acting on paired donors, with incorporation or reduction of molecular oxygen"/>
    <property type="evidence" value="ECO:0007669"/>
    <property type="project" value="InterPro"/>
</dbReference>
<dbReference type="InterPro" id="IPR017972">
    <property type="entry name" value="Cyt_P450_CS"/>
</dbReference>
<evidence type="ECO:0000313" key="1">
    <source>
        <dbReference type="EMBL" id="SHN21521.1"/>
    </source>
</evidence>
<dbReference type="PROSITE" id="PS00086">
    <property type="entry name" value="CYTOCHROME_P450"/>
    <property type="match status" value="1"/>
</dbReference>